<dbReference type="EMBL" id="GBXM01004268">
    <property type="protein sequence ID" value="JAI04310.1"/>
    <property type="molecule type" value="Transcribed_RNA"/>
</dbReference>
<dbReference type="AlphaFoldDB" id="A0A0E9XNV2"/>
<reference evidence="1" key="1">
    <citation type="submission" date="2014-11" db="EMBL/GenBank/DDBJ databases">
        <authorList>
            <person name="Amaro Gonzalez C."/>
        </authorList>
    </citation>
    <scope>NUCLEOTIDE SEQUENCE</scope>
</reference>
<reference evidence="1" key="2">
    <citation type="journal article" date="2015" name="Fish Shellfish Immunol.">
        <title>Early steps in the European eel (Anguilla anguilla)-Vibrio vulnificus interaction in the gills: Role of the RtxA13 toxin.</title>
        <authorList>
            <person name="Callol A."/>
            <person name="Pajuelo D."/>
            <person name="Ebbesson L."/>
            <person name="Teles M."/>
            <person name="MacKenzie S."/>
            <person name="Amaro C."/>
        </authorList>
    </citation>
    <scope>NUCLEOTIDE SEQUENCE</scope>
</reference>
<name>A0A0E9XNV2_ANGAN</name>
<organism evidence="1">
    <name type="scientific">Anguilla anguilla</name>
    <name type="common">European freshwater eel</name>
    <name type="synonym">Muraena anguilla</name>
    <dbReference type="NCBI Taxonomy" id="7936"/>
    <lineage>
        <taxon>Eukaryota</taxon>
        <taxon>Metazoa</taxon>
        <taxon>Chordata</taxon>
        <taxon>Craniata</taxon>
        <taxon>Vertebrata</taxon>
        <taxon>Euteleostomi</taxon>
        <taxon>Actinopterygii</taxon>
        <taxon>Neopterygii</taxon>
        <taxon>Teleostei</taxon>
        <taxon>Anguilliformes</taxon>
        <taxon>Anguillidae</taxon>
        <taxon>Anguilla</taxon>
    </lineage>
</organism>
<accession>A0A0E9XNV2</accession>
<protein>
    <submittedName>
        <fullName evidence="1">Uncharacterized protein</fullName>
    </submittedName>
</protein>
<proteinExistence type="predicted"/>
<sequence>MLFEILVSACRFIVLKLSVQSCPVSSKPSKFRF</sequence>
<evidence type="ECO:0000313" key="1">
    <source>
        <dbReference type="EMBL" id="JAI04310.1"/>
    </source>
</evidence>